<dbReference type="PANTHER" id="PTHR10762">
    <property type="entry name" value="DIPHTHAMIDE BIOSYNTHESIS PROTEIN"/>
    <property type="match status" value="1"/>
</dbReference>
<dbReference type="EMBL" id="AL445063">
    <property type="protein sequence ID" value="CAC11400.1"/>
    <property type="molecule type" value="Genomic_DNA"/>
</dbReference>
<proteinExistence type="inferred from homology"/>
<dbReference type="InterPro" id="IPR016435">
    <property type="entry name" value="DPH1/DPH2"/>
</dbReference>
<dbReference type="HOGENOM" id="CLU_037146_0_0_2"/>
<evidence type="ECO:0000256" key="5">
    <source>
        <dbReference type="ARBA" id="ARBA00022691"/>
    </source>
</evidence>
<accession>Q9HLH3</accession>
<dbReference type="KEGG" id="tac:Ta0255"/>
<evidence type="ECO:0000313" key="12">
    <source>
        <dbReference type="Proteomes" id="UP000001024"/>
    </source>
</evidence>
<dbReference type="EnsemblBacteria" id="CAC11400">
    <property type="protein sequence ID" value="CAC11400"/>
    <property type="gene ID" value="CAC11400"/>
</dbReference>
<dbReference type="EC" id="2.5.1.108" evidence="3 10"/>
<dbReference type="Proteomes" id="UP000001024">
    <property type="component" value="Chromosome"/>
</dbReference>
<dbReference type="InterPro" id="IPR042263">
    <property type="entry name" value="DPH1/DPH2_1"/>
</dbReference>
<evidence type="ECO:0000256" key="6">
    <source>
        <dbReference type="ARBA" id="ARBA00022723"/>
    </source>
</evidence>
<keyword evidence="10" id="KW-0004">4Fe-4S</keyword>
<evidence type="ECO:0000256" key="3">
    <source>
        <dbReference type="ARBA" id="ARBA00012221"/>
    </source>
</evidence>
<dbReference type="GO" id="GO:0090560">
    <property type="term" value="F:2-(3-amino-3-carboxypropyl)histidine synthase activity"/>
    <property type="evidence" value="ECO:0007669"/>
    <property type="project" value="UniProtKB-UniRule"/>
</dbReference>
<dbReference type="PANTHER" id="PTHR10762:SF1">
    <property type="entry name" value="2-(3-AMINO-3-CARBOXYPROPYL)HISTIDINE SYNTHASE SUBUNIT 1"/>
    <property type="match status" value="1"/>
</dbReference>
<dbReference type="GO" id="GO:0046872">
    <property type="term" value="F:metal ion binding"/>
    <property type="evidence" value="ECO:0007669"/>
    <property type="project" value="UniProtKB-KW"/>
</dbReference>
<keyword evidence="4 10" id="KW-0808">Transferase</keyword>
<evidence type="ECO:0000256" key="10">
    <source>
        <dbReference type="PIRNR" id="PIRNR004967"/>
    </source>
</evidence>
<keyword evidence="12" id="KW-1185">Reference proteome</keyword>
<keyword evidence="7 10" id="KW-0408">Iron</keyword>
<protein>
    <recommendedName>
        <fullName evidence="3 10">2-(3-amino-3-carboxypropyl)histidine synthase</fullName>
        <ecNumber evidence="3 10">2.5.1.108</ecNumber>
    </recommendedName>
</protein>
<evidence type="ECO:0000256" key="7">
    <source>
        <dbReference type="ARBA" id="ARBA00023004"/>
    </source>
</evidence>
<keyword evidence="5 10" id="KW-0949">S-adenosyl-L-methionine</keyword>
<evidence type="ECO:0000256" key="9">
    <source>
        <dbReference type="ARBA" id="ARBA00048403"/>
    </source>
</evidence>
<evidence type="ECO:0000256" key="4">
    <source>
        <dbReference type="ARBA" id="ARBA00022679"/>
    </source>
</evidence>
<dbReference type="Gene3D" id="3.40.50.11860">
    <property type="entry name" value="Diphthamide synthesis DPH1/DPH2 domain 3"/>
    <property type="match status" value="1"/>
</dbReference>
<organism evidence="11 12">
    <name type="scientific">Thermoplasma acidophilum (strain ATCC 25905 / DSM 1728 / JCM 9062 / NBRC 15155 / AMRC-C165)</name>
    <dbReference type="NCBI Taxonomy" id="273075"/>
    <lineage>
        <taxon>Archaea</taxon>
        <taxon>Methanobacteriati</taxon>
        <taxon>Thermoplasmatota</taxon>
        <taxon>Thermoplasmata</taxon>
        <taxon>Thermoplasmatales</taxon>
        <taxon>Thermoplasmataceae</taxon>
        <taxon>Thermoplasma</taxon>
    </lineage>
</organism>
<reference evidence="11 12" key="1">
    <citation type="journal article" date="2000" name="Nature">
        <title>The genome sequence of the thermoacidophilic scavenger Thermoplasma acidophilum.</title>
        <authorList>
            <person name="Ruepp A."/>
            <person name="Graml W."/>
            <person name="Santos-Martinez M.L."/>
            <person name="Koretke K.K."/>
            <person name="Volker C."/>
            <person name="Mewes H.W."/>
            <person name="Frishman D."/>
            <person name="Stocker S."/>
            <person name="Lupas A.N."/>
            <person name="Baumeister W."/>
        </authorList>
    </citation>
    <scope>NUCLEOTIDE SEQUENCE [LARGE SCALE GENOMIC DNA]</scope>
    <source>
        <strain evidence="12">ATCC 25905 / DSM 1728 / JCM 9062 / NBRC 15155 / AMRC-C165</strain>
    </source>
</reference>
<dbReference type="Gene3D" id="3.40.50.11840">
    <property type="entry name" value="Diphthamide synthesis DPH1/DPH2 domain 1"/>
    <property type="match status" value="1"/>
</dbReference>
<sequence length="349" mass="40133">MRTVTGAILAMNLEVKDFVHRDVEEADRRLREIGARKILLQLPDGLKPYAFDYFTYLSQRYDVILSSSPVYGACDIGPSYLYDRVDAIVQVGHSIMRNVKYPRPVIFIEHYRTVDVEDINTEALKNYRRIGLIYSIQYRPVADRVKRILESKGFEVIIGRSDRRMTYDGQVLGCNFSSVHSVEAEVEAFVIVSTGSFHALGSQISTERPVFLLDLNEMSLRSMEKEADTFIRKRYAQIYRAMDAKRICFLVDTRIGQRREKLARMLMDRARDLGKEAVLAYTDNISDQDIQNMGCDLAVYTGCPRVPIDDQDRFTVPVLTPAEFSMAFFKSSKRYVLDEIVSVDEFTDQ</sequence>
<dbReference type="InterPro" id="IPR042265">
    <property type="entry name" value="DPH1/DPH2_3"/>
</dbReference>
<name>Q9HLH3_THEAC</name>
<comment type="cofactor">
    <cofactor evidence="1 10">
        <name>[4Fe-4S] cluster</name>
        <dbReference type="ChEBI" id="CHEBI:49883"/>
    </cofactor>
</comment>
<dbReference type="GO" id="GO:0017183">
    <property type="term" value="P:protein histidyl modification to diphthamide"/>
    <property type="evidence" value="ECO:0007669"/>
    <property type="project" value="UniProtKB-UniRule"/>
</dbReference>
<keyword evidence="6 10" id="KW-0479">Metal-binding</keyword>
<dbReference type="InterPro" id="IPR035435">
    <property type="entry name" value="DPH1/DPH2_euk_archaea"/>
</dbReference>
<dbReference type="AlphaFoldDB" id="Q9HLH3"/>
<dbReference type="Pfam" id="PF01866">
    <property type="entry name" value="Diphthamide_syn"/>
    <property type="match status" value="1"/>
</dbReference>
<keyword evidence="8 10" id="KW-0411">Iron-sulfur</keyword>
<dbReference type="RefSeq" id="WP_010900684.1">
    <property type="nucleotide sequence ID" value="NC_002578.1"/>
</dbReference>
<evidence type="ECO:0000256" key="8">
    <source>
        <dbReference type="ARBA" id="ARBA00023014"/>
    </source>
</evidence>
<dbReference type="InterPro" id="IPR022428">
    <property type="entry name" value="Dph2_arc"/>
</dbReference>
<dbReference type="SFLD" id="SFLDS00032">
    <property type="entry name" value="Radical_SAM_3-amino-3-carboxyp"/>
    <property type="match status" value="1"/>
</dbReference>
<dbReference type="GO" id="GO:0051539">
    <property type="term" value="F:4 iron, 4 sulfur cluster binding"/>
    <property type="evidence" value="ECO:0007669"/>
    <property type="project" value="UniProtKB-UniRule"/>
</dbReference>
<comment type="catalytic activity">
    <reaction evidence="9 10">
        <text>L-histidyl-[translation elongation factor 2] + S-adenosyl-L-methionine = 2-[(3S)-amino-3-carboxypropyl]-L-histidyl-[translation elongation factor 2] + S-methyl-5'-thioadenosine + H(+)</text>
        <dbReference type="Rhea" id="RHEA:36783"/>
        <dbReference type="Rhea" id="RHEA-COMP:9748"/>
        <dbReference type="Rhea" id="RHEA-COMP:9749"/>
        <dbReference type="ChEBI" id="CHEBI:15378"/>
        <dbReference type="ChEBI" id="CHEBI:17509"/>
        <dbReference type="ChEBI" id="CHEBI:29979"/>
        <dbReference type="ChEBI" id="CHEBI:59789"/>
        <dbReference type="ChEBI" id="CHEBI:73995"/>
        <dbReference type="EC" id="2.5.1.108"/>
    </reaction>
</comment>
<comment type="pathway">
    <text evidence="2 10">Protein modification; peptidyl-diphthamide biosynthesis.</text>
</comment>
<dbReference type="InParanoid" id="Q9HLH3"/>
<dbReference type="UniPathway" id="UPA00559"/>
<comment type="similarity">
    <text evidence="10">Belongs to the DPH1/DPH2 family.</text>
</comment>
<gene>
    <name evidence="11" type="ordered locus">Ta0255</name>
</gene>
<dbReference type="InterPro" id="IPR042264">
    <property type="entry name" value="DPH1/DPH2_2"/>
</dbReference>
<dbReference type="PIRSF" id="PIRSF004967">
    <property type="entry name" value="DPH1"/>
    <property type="match status" value="1"/>
</dbReference>
<dbReference type="STRING" id="273075.gene:9571472"/>
<dbReference type="eggNOG" id="arCOG04112">
    <property type="taxonomic scope" value="Archaea"/>
</dbReference>
<comment type="function">
    <text evidence="10">Catalyzes the first step of diphthamide biosynthesis, i.e. the transfer of the 3-amino-3-carboxypropyl group from S-adenosyl-L-methionine (SAM) to the C2 position of the imidazole ring of the target histidine residue in translation elongation factor 2 (EF-2).</text>
</comment>
<dbReference type="PaxDb" id="273075-Ta0255"/>
<dbReference type="Gene3D" id="3.40.50.11850">
    <property type="entry name" value="Diphthamide synthesis DPH1/DPH2 domain 2"/>
    <property type="match status" value="1"/>
</dbReference>
<evidence type="ECO:0000313" key="11">
    <source>
        <dbReference type="EMBL" id="CAC11400.1"/>
    </source>
</evidence>
<dbReference type="NCBIfam" id="TIGR03682">
    <property type="entry name" value="arCOG04112"/>
    <property type="match status" value="1"/>
</dbReference>
<evidence type="ECO:0000256" key="1">
    <source>
        <dbReference type="ARBA" id="ARBA00001966"/>
    </source>
</evidence>
<evidence type="ECO:0000256" key="2">
    <source>
        <dbReference type="ARBA" id="ARBA00005156"/>
    </source>
</evidence>
<dbReference type="FunCoup" id="Q9HLH3">
    <property type="interactions" value="106"/>
</dbReference>
<dbReference type="NCBIfam" id="TIGR00322">
    <property type="entry name" value="diphth2_R"/>
    <property type="match status" value="1"/>
</dbReference>